<comment type="subunit">
    <text evidence="3">Heterodimer of an alpha and a beta chain.</text>
</comment>
<evidence type="ECO:0000256" key="4">
    <source>
        <dbReference type="ARBA" id="ARBA00012281"/>
    </source>
</evidence>
<evidence type="ECO:0000256" key="10">
    <source>
        <dbReference type="RuleBase" id="RU364074"/>
    </source>
</evidence>
<dbReference type="InterPro" id="IPR000089">
    <property type="entry name" value="Biotin_lipoyl"/>
</dbReference>
<dbReference type="PANTHER" id="PTHR11624">
    <property type="entry name" value="DEHYDROGENASE RELATED"/>
    <property type="match status" value="1"/>
</dbReference>
<dbReference type="PROSITE" id="PS50968">
    <property type="entry name" value="BIOTINYL_LIPOYL"/>
    <property type="match status" value="1"/>
</dbReference>
<proteinExistence type="predicted"/>
<dbReference type="Gene3D" id="3.40.50.970">
    <property type="match status" value="1"/>
</dbReference>
<dbReference type="InterPro" id="IPR005475">
    <property type="entry name" value="Transketolase-like_Pyr-bd"/>
</dbReference>
<evidence type="ECO:0000256" key="8">
    <source>
        <dbReference type="ARBA" id="ARBA00023052"/>
    </source>
</evidence>
<dbReference type="EMBL" id="BSNF01000008">
    <property type="protein sequence ID" value="GLQ07236.1"/>
    <property type="molecule type" value="Genomic_DNA"/>
</dbReference>
<dbReference type="EC" id="1.2.4.1" evidence="4 10"/>
<evidence type="ECO:0000256" key="5">
    <source>
        <dbReference type="ARBA" id="ARBA00016138"/>
    </source>
</evidence>
<comment type="caution">
    <text evidence="12">The sequence shown here is derived from an EMBL/GenBank/DDBJ whole genome shotgun (WGS) entry which is preliminary data.</text>
</comment>
<dbReference type="SUPFAM" id="SSF52922">
    <property type="entry name" value="TK C-terminal domain-like"/>
    <property type="match status" value="1"/>
</dbReference>
<evidence type="ECO:0000313" key="12">
    <source>
        <dbReference type="EMBL" id="GLQ07236.1"/>
    </source>
</evidence>
<gene>
    <name evidence="12" type="ORF">GCM10007924_24570</name>
</gene>
<evidence type="ECO:0000256" key="3">
    <source>
        <dbReference type="ARBA" id="ARBA00011870"/>
    </source>
</evidence>
<keyword evidence="6" id="KW-0450">Lipoyl</keyword>
<comment type="cofactor">
    <cofactor evidence="2 10">
        <name>thiamine diphosphate</name>
        <dbReference type="ChEBI" id="CHEBI:58937"/>
    </cofactor>
</comment>
<evidence type="ECO:0000256" key="7">
    <source>
        <dbReference type="ARBA" id="ARBA00023002"/>
    </source>
</evidence>
<evidence type="ECO:0000259" key="11">
    <source>
        <dbReference type="PROSITE" id="PS50968"/>
    </source>
</evidence>
<keyword evidence="7 10" id="KW-0560">Oxidoreductase</keyword>
<dbReference type="Pfam" id="PF02779">
    <property type="entry name" value="Transket_pyr"/>
    <property type="match status" value="1"/>
</dbReference>
<dbReference type="InterPro" id="IPR009014">
    <property type="entry name" value="Transketo_C/PFOR_II"/>
</dbReference>
<evidence type="ECO:0000256" key="1">
    <source>
        <dbReference type="ARBA" id="ARBA00001938"/>
    </source>
</evidence>
<evidence type="ECO:0000256" key="9">
    <source>
        <dbReference type="ARBA" id="ARBA00023317"/>
    </source>
</evidence>
<dbReference type="Pfam" id="PF00364">
    <property type="entry name" value="Biotin_lipoyl"/>
    <property type="match status" value="1"/>
</dbReference>
<dbReference type="SUPFAM" id="SSF52518">
    <property type="entry name" value="Thiamin diphosphate-binding fold (THDP-binding)"/>
    <property type="match status" value="1"/>
</dbReference>
<dbReference type="InterPro" id="IPR011053">
    <property type="entry name" value="Single_hybrid_motif"/>
</dbReference>
<reference evidence="12" key="1">
    <citation type="journal article" date="2014" name="Int. J. Syst. Evol. Microbiol.">
        <title>Complete genome of a new Firmicutes species belonging to the dominant human colonic microbiota ('Ruminococcus bicirculans') reveals two chromosomes and a selective capacity to utilize plant glucans.</title>
        <authorList>
            <consortium name="NISC Comparative Sequencing Program"/>
            <person name="Wegmann U."/>
            <person name="Louis P."/>
            <person name="Goesmann A."/>
            <person name="Henrissat B."/>
            <person name="Duncan S.H."/>
            <person name="Flint H.J."/>
        </authorList>
    </citation>
    <scope>NUCLEOTIDE SEQUENCE</scope>
    <source>
        <strain evidence="12">NBRC 103408</strain>
    </source>
</reference>
<dbReference type="CDD" id="cd06849">
    <property type="entry name" value="lipoyl_domain"/>
    <property type="match status" value="1"/>
</dbReference>
<dbReference type="InterPro" id="IPR029061">
    <property type="entry name" value="THDP-binding"/>
</dbReference>
<evidence type="ECO:0000313" key="13">
    <source>
        <dbReference type="Proteomes" id="UP001161409"/>
    </source>
</evidence>
<comment type="cofactor">
    <cofactor evidence="1">
        <name>(R)-lipoate</name>
        <dbReference type="ChEBI" id="CHEBI:83088"/>
    </cofactor>
</comment>
<keyword evidence="9 10" id="KW-0670">Pyruvate</keyword>
<comment type="function">
    <text evidence="10">The pyruvate dehydrogenase complex catalyzes the overall conversion of pyruvate to acetyl-CoA and CO2.</text>
</comment>
<name>A0ABQ5U746_9PROT</name>
<keyword evidence="13" id="KW-1185">Reference proteome</keyword>
<accession>A0ABQ5U746</accession>
<comment type="catalytic activity">
    <reaction evidence="10">
        <text>N(6)-[(R)-lipoyl]-L-lysyl-[protein] + pyruvate + H(+) = N(6)-[(R)-S(8)-acetyldihydrolipoyl]-L-lysyl-[protein] + CO2</text>
        <dbReference type="Rhea" id="RHEA:19189"/>
        <dbReference type="Rhea" id="RHEA-COMP:10474"/>
        <dbReference type="Rhea" id="RHEA-COMP:10478"/>
        <dbReference type="ChEBI" id="CHEBI:15361"/>
        <dbReference type="ChEBI" id="CHEBI:15378"/>
        <dbReference type="ChEBI" id="CHEBI:16526"/>
        <dbReference type="ChEBI" id="CHEBI:83099"/>
        <dbReference type="ChEBI" id="CHEBI:83111"/>
        <dbReference type="EC" id="1.2.4.1"/>
    </reaction>
</comment>
<dbReference type="SMART" id="SM00861">
    <property type="entry name" value="Transket_pyr"/>
    <property type="match status" value="1"/>
</dbReference>
<dbReference type="NCBIfam" id="NF006667">
    <property type="entry name" value="PRK09212.1"/>
    <property type="match status" value="1"/>
</dbReference>
<dbReference type="Proteomes" id="UP001161409">
    <property type="component" value="Unassembled WGS sequence"/>
</dbReference>
<organism evidence="12 13">
    <name type="scientific">Sneathiella chinensis</name>
    <dbReference type="NCBI Taxonomy" id="349750"/>
    <lineage>
        <taxon>Bacteria</taxon>
        <taxon>Pseudomonadati</taxon>
        <taxon>Pseudomonadota</taxon>
        <taxon>Alphaproteobacteria</taxon>
        <taxon>Sneathiellales</taxon>
        <taxon>Sneathiellaceae</taxon>
        <taxon>Sneathiella</taxon>
    </lineage>
</organism>
<keyword evidence="8 10" id="KW-0786">Thiamine pyrophosphate</keyword>
<evidence type="ECO:0000256" key="6">
    <source>
        <dbReference type="ARBA" id="ARBA00022823"/>
    </source>
</evidence>
<dbReference type="Gene3D" id="2.40.50.100">
    <property type="match status" value="1"/>
</dbReference>
<dbReference type="CDD" id="cd07036">
    <property type="entry name" value="TPP_PYR_E1-PDHc-beta_like"/>
    <property type="match status" value="1"/>
</dbReference>
<dbReference type="NCBIfam" id="NF008854">
    <property type="entry name" value="PRK11892.1"/>
    <property type="match status" value="1"/>
</dbReference>
<dbReference type="Gene3D" id="3.40.50.920">
    <property type="match status" value="1"/>
</dbReference>
<dbReference type="PANTHER" id="PTHR11624:SF96">
    <property type="entry name" value="PYRUVATE DEHYDROGENASE E1 COMPONENT SUBUNIT BETA, MITOCHONDRIAL"/>
    <property type="match status" value="1"/>
</dbReference>
<protein>
    <recommendedName>
        <fullName evidence="5 10">Pyruvate dehydrogenase E1 component subunit beta</fullName>
        <ecNumber evidence="4 10">1.2.4.1</ecNumber>
    </recommendedName>
</protein>
<evidence type="ECO:0000256" key="2">
    <source>
        <dbReference type="ARBA" id="ARBA00001964"/>
    </source>
</evidence>
<reference evidence="12" key="2">
    <citation type="submission" date="2023-01" db="EMBL/GenBank/DDBJ databases">
        <title>Draft genome sequence of Sneathiella chinensis strain NBRC 103408.</title>
        <authorList>
            <person name="Sun Q."/>
            <person name="Mori K."/>
        </authorList>
    </citation>
    <scope>NUCLEOTIDE SEQUENCE</scope>
    <source>
        <strain evidence="12">NBRC 103408</strain>
    </source>
</reference>
<dbReference type="Pfam" id="PF02780">
    <property type="entry name" value="Transketolase_C"/>
    <property type="match status" value="1"/>
</dbReference>
<dbReference type="PROSITE" id="PS00189">
    <property type="entry name" value="LIPOYL"/>
    <property type="match status" value="1"/>
</dbReference>
<dbReference type="InterPro" id="IPR033248">
    <property type="entry name" value="Transketolase_C"/>
</dbReference>
<dbReference type="InterPro" id="IPR027110">
    <property type="entry name" value="PDHB_mito-type"/>
</dbReference>
<dbReference type="InterPro" id="IPR003016">
    <property type="entry name" value="2-oxoA_DH_lipoyl-BS"/>
</dbReference>
<dbReference type="RefSeq" id="WP_169561293.1">
    <property type="nucleotide sequence ID" value="NZ_BSNF01000008.1"/>
</dbReference>
<dbReference type="SUPFAM" id="SSF51230">
    <property type="entry name" value="Single hybrid motif"/>
    <property type="match status" value="1"/>
</dbReference>
<sequence length="465" mass="49480">MPTEILMPALSPTMTEGKLARWMVSEGDTVSSGDVLAEIETDKATMEVEAVDEGVVGKILIQADTDNVAVNTPIALLLEEGEDASAVEGFSASAAPAAPQTESAPEAASAPAPAAAEVIIEARGDAYDASGEIPAGTEMVKMSVREALRDAMAEEMRGDERVFVMGEEVAEYQGAYKVTQGLLDEFGARRVIDTPITEHGFAGIGVGAAFHGLRPIVEFMTFNFAMQAIDQIVNSAAKTRYMSGGQMESPIVFRGPNGAASRVGAQHSQCYAAWYAHVPGLIVVAPYSAADAKGLLKSAIRNPNPVVFLENEILYGQTFDVPVLDDFTVPLGKAKVARPGEDVTIVSFGMGMSYSLQAAEKLAEEGIQAEVIDLRTIRPMDMDTVLASVRKTNRCITVEEGWPQHGVGSEIAAQIMEKAFDYLDAPVIRVSGKDVPMPYAANLEKLALPSVKEVIDAVKSVTYTS</sequence>
<feature type="domain" description="Lipoyl-binding" evidence="11">
    <location>
        <begin position="2"/>
        <end position="78"/>
    </location>
</feature>